<sequence>MEQEKEAGESPLIRGKSAVDSGGALDASKGENVDEEVKRHQLRVERKRLRQILQLAEKSANGHPLNPDQQAKLARRAEVEALIAQLEASCSVSSN</sequence>
<accession>A0A0R3WYD0</accession>
<reference evidence="2 3" key="2">
    <citation type="submission" date="2018-11" db="EMBL/GenBank/DDBJ databases">
        <authorList>
            <consortium name="Pathogen Informatics"/>
        </authorList>
    </citation>
    <scope>NUCLEOTIDE SEQUENCE [LARGE SCALE GENOMIC DNA]</scope>
</reference>
<proteinExistence type="predicted"/>
<gene>
    <name evidence="2" type="ORF">TTAC_LOCUS5757</name>
</gene>
<evidence type="ECO:0000313" key="2">
    <source>
        <dbReference type="EMBL" id="VDM27606.1"/>
    </source>
</evidence>
<evidence type="ECO:0000313" key="4">
    <source>
        <dbReference type="WBParaSite" id="TTAC_0000577001-mRNA-1"/>
    </source>
</evidence>
<dbReference type="EMBL" id="UYWX01008908">
    <property type="protein sequence ID" value="VDM27606.1"/>
    <property type="molecule type" value="Genomic_DNA"/>
</dbReference>
<dbReference type="AlphaFoldDB" id="A0A0R3WYD0"/>
<feature type="region of interest" description="Disordered" evidence="1">
    <location>
        <begin position="1"/>
        <end position="40"/>
    </location>
</feature>
<reference evidence="4" key="1">
    <citation type="submission" date="2017-02" db="UniProtKB">
        <authorList>
            <consortium name="WormBaseParasite"/>
        </authorList>
    </citation>
    <scope>IDENTIFICATION</scope>
</reference>
<organism evidence="4">
    <name type="scientific">Hydatigena taeniaeformis</name>
    <name type="common">Feline tapeworm</name>
    <name type="synonym">Taenia taeniaeformis</name>
    <dbReference type="NCBI Taxonomy" id="6205"/>
    <lineage>
        <taxon>Eukaryota</taxon>
        <taxon>Metazoa</taxon>
        <taxon>Spiralia</taxon>
        <taxon>Lophotrochozoa</taxon>
        <taxon>Platyhelminthes</taxon>
        <taxon>Cestoda</taxon>
        <taxon>Eucestoda</taxon>
        <taxon>Cyclophyllidea</taxon>
        <taxon>Taeniidae</taxon>
        <taxon>Hydatigera</taxon>
    </lineage>
</organism>
<keyword evidence="3" id="KW-1185">Reference proteome</keyword>
<dbReference type="Proteomes" id="UP000274429">
    <property type="component" value="Unassembled WGS sequence"/>
</dbReference>
<feature type="compositionally biased region" description="Basic and acidic residues" evidence="1">
    <location>
        <begin position="28"/>
        <end position="40"/>
    </location>
</feature>
<evidence type="ECO:0000256" key="1">
    <source>
        <dbReference type="SAM" id="MobiDB-lite"/>
    </source>
</evidence>
<protein>
    <submittedName>
        <fullName evidence="2 4">Uncharacterized protein</fullName>
    </submittedName>
</protein>
<dbReference type="WBParaSite" id="TTAC_0000577001-mRNA-1">
    <property type="protein sequence ID" value="TTAC_0000577001-mRNA-1"/>
    <property type="gene ID" value="TTAC_0000577001"/>
</dbReference>
<evidence type="ECO:0000313" key="3">
    <source>
        <dbReference type="Proteomes" id="UP000274429"/>
    </source>
</evidence>
<name>A0A0R3WYD0_HYDTA</name>